<dbReference type="CDD" id="cd23645">
    <property type="entry name" value="HFD_Dpb3-like"/>
    <property type="match status" value="1"/>
</dbReference>
<dbReference type="InterPro" id="IPR003958">
    <property type="entry name" value="CBFA_NFYB_domain"/>
</dbReference>
<protein>
    <submittedName>
        <fullName evidence="5">Histone-fold-containing protein</fullName>
    </submittedName>
</protein>
<feature type="domain" description="Transcription factor CBF/NF-Y/archaeal histone" evidence="4">
    <location>
        <begin position="37"/>
        <end position="100"/>
    </location>
</feature>
<sequence length="162" mass="18358">MDGVILDTEFLQAPEVKKKREKKQPVIPERETGKSLFPMSRVQKIIKADKARELPIIAKEAVVAISIATEGFIKRLGEASHKQAEREKRTTVQRRDIAAVIRRADEFAFLDDIIPWEEQDAPSKLRKKGVLVTVPSTSGEIDKFVTSTRNEQQDSVVDNVEY</sequence>
<evidence type="ECO:0000259" key="4">
    <source>
        <dbReference type="Pfam" id="PF00808"/>
    </source>
</evidence>
<feature type="compositionally biased region" description="Polar residues" evidence="3">
    <location>
        <begin position="143"/>
        <end position="156"/>
    </location>
</feature>
<reference evidence="5 6" key="1">
    <citation type="submission" date="2018-06" db="EMBL/GenBank/DDBJ databases">
        <title>A transcriptomic atlas of mushroom development highlights an independent origin of complex multicellularity.</title>
        <authorList>
            <consortium name="DOE Joint Genome Institute"/>
            <person name="Krizsan K."/>
            <person name="Almasi E."/>
            <person name="Merenyi Z."/>
            <person name="Sahu N."/>
            <person name="Viragh M."/>
            <person name="Koszo T."/>
            <person name="Mondo S."/>
            <person name="Kiss B."/>
            <person name="Balint B."/>
            <person name="Kues U."/>
            <person name="Barry K."/>
            <person name="Hegedus J.C."/>
            <person name="Henrissat B."/>
            <person name="Johnson J."/>
            <person name="Lipzen A."/>
            <person name="Ohm R."/>
            <person name="Nagy I."/>
            <person name="Pangilinan J."/>
            <person name="Yan J."/>
            <person name="Xiong Y."/>
            <person name="Grigoriev I.V."/>
            <person name="Hibbett D.S."/>
            <person name="Nagy L.G."/>
        </authorList>
    </citation>
    <scope>NUCLEOTIDE SEQUENCE [LARGE SCALE GENOMIC DNA]</scope>
    <source>
        <strain evidence="5 6">SZMC22713</strain>
    </source>
</reference>
<gene>
    <name evidence="5" type="ORF">BD410DRAFT_843362</name>
</gene>
<dbReference type="PANTHER" id="PTHR10252">
    <property type="entry name" value="HISTONE-LIKE TRANSCRIPTION FACTOR CCAAT-RELATED"/>
    <property type="match status" value="1"/>
</dbReference>
<accession>A0A4Y7PT49</accession>
<organism evidence="5 6">
    <name type="scientific">Rickenella mellea</name>
    <dbReference type="NCBI Taxonomy" id="50990"/>
    <lineage>
        <taxon>Eukaryota</taxon>
        <taxon>Fungi</taxon>
        <taxon>Dikarya</taxon>
        <taxon>Basidiomycota</taxon>
        <taxon>Agaricomycotina</taxon>
        <taxon>Agaricomycetes</taxon>
        <taxon>Hymenochaetales</taxon>
        <taxon>Rickenellaceae</taxon>
        <taxon>Rickenella</taxon>
    </lineage>
</organism>
<keyword evidence="6" id="KW-1185">Reference proteome</keyword>
<evidence type="ECO:0000256" key="1">
    <source>
        <dbReference type="ARBA" id="ARBA00004123"/>
    </source>
</evidence>
<dbReference type="SUPFAM" id="SSF47113">
    <property type="entry name" value="Histone-fold"/>
    <property type="match status" value="1"/>
</dbReference>
<dbReference type="EMBL" id="ML170217">
    <property type="protein sequence ID" value="TDL17700.1"/>
    <property type="molecule type" value="Genomic_DNA"/>
</dbReference>
<comment type="subcellular location">
    <subcellularLocation>
        <location evidence="1">Nucleus</location>
    </subcellularLocation>
</comment>
<dbReference type="OrthoDB" id="636685at2759"/>
<dbReference type="VEuPathDB" id="FungiDB:BD410DRAFT_843362"/>
<name>A0A4Y7PT49_9AGAM</name>
<dbReference type="GO" id="GO:0006261">
    <property type="term" value="P:DNA-templated DNA replication"/>
    <property type="evidence" value="ECO:0007669"/>
    <property type="project" value="TreeGrafter"/>
</dbReference>
<evidence type="ECO:0000313" key="5">
    <source>
        <dbReference type="EMBL" id="TDL17700.1"/>
    </source>
</evidence>
<dbReference type="AlphaFoldDB" id="A0A4Y7PT49"/>
<dbReference type="Gene3D" id="1.10.20.10">
    <property type="entry name" value="Histone, subunit A"/>
    <property type="match status" value="1"/>
</dbReference>
<dbReference type="Pfam" id="PF00808">
    <property type="entry name" value="CBFD_NFYB_HMF"/>
    <property type="match status" value="1"/>
</dbReference>
<evidence type="ECO:0000256" key="3">
    <source>
        <dbReference type="SAM" id="MobiDB-lite"/>
    </source>
</evidence>
<dbReference type="InterPro" id="IPR009072">
    <property type="entry name" value="Histone-fold"/>
</dbReference>
<proteinExistence type="predicted"/>
<evidence type="ECO:0000256" key="2">
    <source>
        <dbReference type="ARBA" id="ARBA00023242"/>
    </source>
</evidence>
<dbReference type="GO" id="GO:0046982">
    <property type="term" value="F:protein heterodimerization activity"/>
    <property type="evidence" value="ECO:0007669"/>
    <property type="project" value="InterPro"/>
</dbReference>
<feature type="region of interest" description="Disordered" evidence="3">
    <location>
        <begin position="143"/>
        <end position="162"/>
    </location>
</feature>
<dbReference type="PANTHER" id="PTHR10252:SF54">
    <property type="entry name" value="CHROMATIN ACCESSIBILITY COMPLEX PROTEIN 1"/>
    <property type="match status" value="1"/>
</dbReference>
<keyword evidence="2" id="KW-0539">Nucleus</keyword>
<evidence type="ECO:0000313" key="6">
    <source>
        <dbReference type="Proteomes" id="UP000294933"/>
    </source>
</evidence>
<dbReference type="Proteomes" id="UP000294933">
    <property type="component" value="Unassembled WGS sequence"/>
</dbReference>
<dbReference type="InterPro" id="IPR050568">
    <property type="entry name" value="Transcr_DNA_Rep_Reg"/>
</dbReference>
<dbReference type="GO" id="GO:0008623">
    <property type="term" value="C:CHRAC"/>
    <property type="evidence" value="ECO:0007669"/>
    <property type="project" value="TreeGrafter"/>
</dbReference>
<dbReference type="STRING" id="50990.A0A4Y7PT49"/>